<comment type="caution">
    <text evidence="1">The sequence shown here is derived from an EMBL/GenBank/DDBJ whole genome shotgun (WGS) entry which is preliminary data.</text>
</comment>
<dbReference type="Gene3D" id="3.40.190.10">
    <property type="entry name" value="Periplasmic binding protein-like II"/>
    <property type="match status" value="2"/>
</dbReference>
<dbReference type="Pfam" id="PF13416">
    <property type="entry name" value="SBP_bac_8"/>
    <property type="match status" value="1"/>
</dbReference>
<dbReference type="InterPro" id="IPR006311">
    <property type="entry name" value="TAT_signal"/>
</dbReference>
<dbReference type="EMBL" id="DXBY01000274">
    <property type="protein sequence ID" value="HIZ37233.1"/>
    <property type="molecule type" value="Genomic_DNA"/>
</dbReference>
<organism evidence="1 2">
    <name type="scientific">Candidatus Ruania gallistercoris</name>
    <dbReference type="NCBI Taxonomy" id="2838746"/>
    <lineage>
        <taxon>Bacteria</taxon>
        <taxon>Bacillati</taxon>
        <taxon>Actinomycetota</taxon>
        <taxon>Actinomycetes</taxon>
        <taxon>Micrococcales</taxon>
        <taxon>Ruaniaceae</taxon>
        <taxon>Ruania</taxon>
    </lineage>
</organism>
<dbReference type="PROSITE" id="PS51318">
    <property type="entry name" value="TAT"/>
    <property type="match status" value="1"/>
</dbReference>
<sequence>MHSTTNSTGFQGLSRRNLLGMGGALLLGGSVLSACSGGSGGADADDGTIGGTVRFAWWGNAARQEVYTDFAEAFQELEPEVTVQVEPAEYSGYVDRLSVQASGRNLPDVFWIPANQATSFAESGVFRDVETLPDGILDLSEIPSEQVEAWKLDGQQVAPVYSQYSVAIQVDRTAFDDAGITDLPDDESWDWTDFLDLAAEYSNATSEDSWGIASQAAFYQHAHMWIRQHGAEVFDTDGNIAFEPEVLEEWYAFWQRGIESGAVMPTEISGSETQWTQTGHRTGLYLVQLNQFRDNANFSSDHELELCKYPVHPDASDDYQFRYYTRICIAETTQNAATAGALVNYMLNDPSGADAVGLASGIPVNPTVVDRIREIGEDVDLQIIEMQDRINEQPMRERPEPPPAGADWQSLIETSADNIFNGGQPIAETVQAAMADLQQQLDRG</sequence>
<reference evidence="1" key="2">
    <citation type="submission" date="2021-04" db="EMBL/GenBank/DDBJ databases">
        <authorList>
            <person name="Gilroy R."/>
        </authorList>
    </citation>
    <scope>NUCLEOTIDE SEQUENCE</scope>
    <source>
        <strain evidence="1">ChiGjej4B4-7305</strain>
    </source>
</reference>
<evidence type="ECO:0000313" key="2">
    <source>
        <dbReference type="Proteomes" id="UP000824037"/>
    </source>
</evidence>
<gene>
    <name evidence="1" type="ORF">H9815_15770</name>
</gene>
<name>A0A9D2EGV4_9MICO</name>
<proteinExistence type="predicted"/>
<dbReference type="AlphaFoldDB" id="A0A9D2EGV4"/>
<dbReference type="PANTHER" id="PTHR43649:SF12">
    <property type="entry name" value="DIACETYLCHITOBIOSE BINDING PROTEIN DASA"/>
    <property type="match status" value="1"/>
</dbReference>
<dbReference type="Proteomes" id="UP000824037">
    <property type="component" value="Unassembled WGS sequence"/>
</dbReference>
<reference evidence="1" key="1">
    <citation type="journal article" date="2021" name="PeerJ">
        <title>Extensive microbial diversity within the chicken gut microbiome revealed by metagenomics and culture.</title>
        <authorList>
            <person name="Gilroy R."/>
            <person name="Ravi A."/>
            <person name="Getino M."/>
            <person name="Pursley I."/>
            <person name="Horton D.L."/>
            <person name="Alikhan N.F."/>
            <person name="Baker D."/>
            <person name="Gharbi K."/>
            <person name="Hall N."/>
            <person name="Watson M."/>
            <person name="Adriaenssens E.M."/>
            <person name="Foster-Nyarko E."/>
            <person name="Jarju S."/>
            <person name="Secka A."/>
            <person name="Antonio M."/>
            <person name="Oren A."/>
            <person name="Chaudhuri R.R."/>
            <person name="La Ragione R."/>
            <person name="Hildebrand F."/>
            <person name="Pallen M.J."/>
        </authorList>
    </citation>
    <scope>NUCLEOTIDE SEQUENCE</scope>
    <source>
        <strain evidence="1">ChiGjej4B4-7305</strain>
    </source>
</reference>
<dbReference type="InterPro" id="IPR050490">
    <property type="entry name" value="Bact_solute-bd_prot1"/>
</dbReference>
<evidence type="ECO:0000313" key="1">
    <source>
        <dbReference type="EMBL" id="HIZ37233.1"/>
    </source>
</evidence>
<dbReference type="InterPro" id="IPR006059">
    <property type="entry name" value="SBP"/>
</dbReference>
<accession>A0A9D2EGV4</accession>
<dbReference type="PANTHER" id="PTHR43649">
    <property type="entry name" value="ARABINOSE-BINDING PROTEIN-RELATED"/>
    <property type="match status" value="1"/>
</dbReference>
<protein>
    <submittedName>
        <fullName evidence="1">Extracellular solute-binding protein</fullName>
    </submittedName>
</protein>
<dbReference type="SUPFAM" id="SSF53850">
    <property type="entry name" value="Periplasmic binding protein-like II"/>
    <property type="match status" value="1"/>
</dbReference>